<evidence type="ECO:0000259" key="3">
    <source>
        <dbReference type="SMART" id="SM00458"/>
    </source>
</evidence>
<dbReference type="InterPro" id="IPR036691">
    <property type="entry name" value="Endo/exonu/phosph_ase_sf"/>
</dbReference>
<feature type="chain" id="PRO_5046751736" evidence="2">
    <location>
        <begin position="33"/>
        <end position="771"/>
    </location>
</feature>
<feature type="signal peptide" evidence="2">
    <location>
        <begin position="1"/>
        <end position="32"/>
    </location>
</feature>
<dbReference type="PROSITE" id="PS50231">
    <property type="entry name" value="RICIN_B_LECTIN"/>
    <property type="match status" value="1"/>
</dbReference>
<keyword evidence="2" id="KW-0732">Signal</keyword>
<gene>
    <name evidence="4" type="ORF">ACFH04_08170</name>
</gene>
<proteinExistence type="predicted"/>
<dbReference type="RefSeq" id="WP_394317393.1">
    <property type="nucleotide sequence ID" value="NZ_JBHMQV010000009.1"/>
</dbReference>
<dbReference type="Gene3D" id="3.60.10.10">
    <property type="entry name" value="Endonuclease/exonuclease/phosphatase"/>
    <property type="match status" value="1"/>
</dbReference>
<accession>A0ABV6TEV9</accession>
<name>A0ABV6TEV9_9ACTN</name>
<keyword evidence="1" id="KW-1133">Transmembrane helix</keyword>
<evidence type="ECO:0000256" key="1">
    <source>
        <dbReference type="SAM" id="Phobius"/>
    </source>
</evidence>
<dbReference type="Pfam" id="PF00652">
    <property type="entry name" value="Ricin_B_lectin"/>
    <property type="match status" value="1"/>
</dbReference>
<keyword evidence="1" id="KW-0812">Transmembrane</keyword>
<organism evidence="4 5">
    <name type="scientific">Streptomyces noboritoensis</name>
    <dbReference type="NCBI Taxonomy" id="67337"/>
    <lineage>
        <taxon>Bacteria</taxon>
        <taxon>Bacillati</taxon>
        <taxon>Actinomycetota</taxon>
        <taxon>Actinomycetes</taxon>
        <taxon>Kitasatosporales</taxon>
        <taxon>Streptomycetaceae</taxon>
        <taxon>Streptomyces</taxon>
    </lineage>
</organism>
<keyword evidence="1" id="KW-0472">Membrane</keyword>
<evidence type="ECO:0000313" key="4">
    <source>
        <dbReference type="EMBL" id="MFC0843694.1"/>
    </source>
</evidence>
<feature type="domain" description="Ricin B lectin" evidence="3">
    <location>
        <begin position="306"/>
        <end position="436"/>
    </location>
</feature>
<dbReference type="Proteomes" id="UP001589887">
    <property type="component" value="Unassembled WGS sequence"/>
</dbReference>
<dbReference type="SUPFAM" id="SSF89372">
    <property type="entry name" value="Fucose-specific lectin"/>
    <property type="match status" value="1"/>
</dbReference>
<dbReference type="EMBL" id="JBHMQV010000009">
    <property type="protein sequence ID" value="MFC0843694.1"/>
    <property type="molecule type" value="Genomic_DNA"/>
</dbReference>
<reference evidence="4 5" key="1">
    <citation type="submission" date="2024-09" db="EMBL/GenBank/DDBJ databases">
        <authorList>
            <person name="Sun Q."/>
            <person name="Mori K."/>
        </authorList>
    </citation>
    <scope>NUCLEOTIDE SEQUENCE [LARGE SCALE GENOMIC DNA]</scope>
    <source>
        <strain evidence="4 5">JCM 4557</strain>
    </source>
</reference>
<dbReference type="SUPFAM" id="SSF50370">
    <property type="entry name" value="Ricin B-like lectins"/>
    <property type="match status" value="1"/>
</dbReference>
<sequence>MFTYGLRALLGGVLACALVLTALVAQAPRAEAAVNGFKPLTWNMQGGGGGDQSKWTGVAALSAGGPGRQRHTVIALQEAGPRTSLPAGARATGRTWTGPVVPAASQDPNRPLPAGTTYTVTEYQWQVGSGSRGVPAYLYFMQTDFSAGSRVNLAMVTHAEAVNVHFVAPQNDNRGRQARRPSFGVQVDAQTVFWDVHAGSYGPNGYNDADNLLAAIAATTRAAGLAEWSALGDFNRNPTMLRALPAGTVAYRSNAGTQQGGGELDYMVSNGANLNGWSGRALGGGLSDHFPVEFFFAAAGDRPGQDTPLRTGLDPDRCLQAASSSSVTIQPCNRAANQNWEYVPGTGTDATVRSGTQCLGVAAGGKTSGTAVLSWPCNGAADQMWQIRDDGTVYNPNSGRCLDSTAAGTFGKPVNTLVINDCDTTAYPLGQQFIGLSGQLQHEVKVTTRGSVSVSRINSLGEADETLDLGGSMTTVTLVEEPDVLHLYGVQTNGDIVAGDLDIATSKFTGWSLVRSGPANPTSITALARRGTIYLLVQQKNLYPLLTFRRPGEQWQPWQAFESNNSTQATMIVVPGRDDELNSTTVNDQIHVFTLGTDGRVHDYQGDITVDANGRQTPVFATGVLVPGSSTAKATSLTASQSGNSLNLEIADSDNNVYTQTMNTDNSVWSPDWAYIPGLHVRNVTSEAVPGELLVCGVTSDNHPACAQKDTTSSGSSWKTYVGVGVAVGALVVLGILAYFFLPGAAAAITALGAAALRAARPLLKGYTKIA</sequence>
<protein>
    <submittedName>
        <fullName evidence="4">Ricin-type beta-trefoil lectin domain protein</fullName>
    </submittedName>
</protein>
<evidence type="ECO:0000256" key="2">
    <source>
        <dbReference type="SAM" id="SignalP"/>
    </source>
</evidence>
<dbReference type="InterPro" id="IPR000772">
    <property type="entry name" value="Ricin_B_lectin"/>
</dbReference>
<dbReference type="SUPFAM" id="SSF56219">
    <property type="entry name" value="DNase I-like"/>
    <property type="match status" value="1"/>
</dbReference>
<evidence type="ECO:0000313" key="5">
    <source>
        <dbReference type="Proteomes" id="UP001589887"/>
    </source>
</evidence>
<dbReference type="InterPro" id="IPR035992">
    <property type="entry name" value="Ricin_B-like_lectins"/>
</dbReference>
<dbReference type="Gene3D" id="2.80.10.50">
    <property type="match status" value="2"/>
</dbReference>
<keyword evidence="5" id="KW-1185">Reference proteome</keyword>
<feature type="transmembrane region" description="Helical" evidence="1">
    <location>
        <begin position="721"/>
        <end position="742"/>
    </location>
</feature>
<dbReference type="SMART" id="SM00458">
    <property type="entry name" value="RICIN"/>
    <property type="match status" value="1"/>
</dbReference>
<comment type="caution">
    <text evidence="4">The sequence shown here is derived from an EMBL/GenBank/DDBJ whole genome shotgun (WGS) entry which is preliminary data.</text>
</comment>